<comment type="subcellular location">
    <subcellularLocation>
        <location evidence="1">Cell membrane</location>
        <topology evidence="1">Multi-pass membrane protein</topology>
    </subcellularLocation>
</comment>
<dbReference type="RefSeq" id="WP_151865845.1">
    <property type="nucleotide sequence ID" value="NZ_WBZB01000024.1"/>
</dbReference>
<feature type="transmembrane region" description="Helical" evidence="11">
    <location>
        <begin position="311"/>
        <end position="331"/>
    </location>
</feature>
<gene>
    <name evidence="14" type="ORF">F8153_08070</name>
</gene>
<protein>
    <submittedName>
        <fullName evidence="14">HAMP domain-containing protein</fullName>
    </submittedName>
</protein>
<dbReference type="SMART" id="SM00283">
    <property type="entry name" value="MA"/>
    <property type="match status" value="1"/>
</dbReference>
<dbReference type="InterPro" id="IPR033479">
    <property type="entry name" value="dCache_1"/>
</dbReference>
<dbReference type="AlphaFoldDB" id="A0A833HNX5"/>
<dbReference type="Gene3D" id="6.10.340.10">
    <property type="match status" value="1"/>
</dbReference>
<keyword evidence="5 11" id="KW-1133">Transmembrane helix</keyword>
<accession>A0A833HNX5</accession>
<proteinExistence type="inferred from homology"/>
<keyword evidence="3" id="KW-0145">Chemotaxis</keyword>
<dbReference type="PANTHER" id="PTHR32089:SF112">
    <property type="entry name" value="LYSOZYME-LIKE PROTEIN-RELATED"/>
    <property type="match status" value="1"/>
</dbReference>
<name>A0A833HNX5_9FIRM</name>
<evidence type="ECO:0000256" key="3">
    <source>
        <dbReference type="ARBA" id="ARBA00022500"/>
    </source>
</evidence>
<dbReference type="PANTHER" id="PTHR32089">
    <property type="entry name" value="METHYL-ACCEPTING CHEMOTAXIS PROTEIN MCPB"/>
    <property type="match status" value="1"/>
</dbReference>
<keyword evidence="6 11" id="KW-0472">Membrane</keyword>
<dbReference type="Pfam" id="PF00015">
    <property type="entry name" value="MCPsignal"/>
    <property type="match status" value="1"/>
</dbReference>
<dbReference type="CDD" id="cd06225">
    <property type="entry name" value="HAMP"/>
    <property type="match status" value="1"/>
</dbReference>
<evidence type="ECO:0000259" key="12">
    <source>
        <dbReference type="PROSITE" id="PS50111"/>
    </source>
</evidence>
<comment type="similarity">
    <text evidence="8">Belongs to the methyl-accepting chemotaxis (MCP) protein family.</text>
</comment>
<dbReference type="GO" id="GO:0007165">
    <property type="term" value="P:signal transduction"/>
    <property type="evidence" value="ECO:0007669"/>
    <property type="project" value="UniProtKB-KW"/>
</dbReference>
<evidence type="ECO:0000256" key="6">
    <source>
        <dbReference type="ARBA" id="ARBA00023136"/>
    </source>
</evidence>
<keyword evidence="4 11" id="KW-0812">Transmembrane</keyword>
<dbReference type="EMBL" id="WBZB01000024">
    <property type="protein sequence ID" value="KAB3530038.1"/>
    <property type="molecule type" value="Genomic_DNA"/>
</dbReference>
<evidence type="ECO:0000313" key="14">
    <source>
        <dbReference type="EMBL" id="KAB3530038.1"/>
    </source>
</evidence>
<dbReference type="PROSITE" id="PS50885">
    <property type="entry name" value="HAMP"/>
    <property type="match status" value="1"/>
</dbReference>
<keyword evidence="10" id="KW-0175">Coiled coil</keyword>
<evidence type="ECO:0000256" key="4">
    <source>
        <dbReference type="ARBA" id="ARBA00022692"/>
    </source>
</evidence>
<evidence type="ECO:0000313" key="15">
    <source>
        <dbReference type="Proteomes" id="UP000465601"/>
    </source>
</evidence>
<evidence type="ECO:0000259" key="13">
    <source>
        <dbReference type="PROSITE" id="PS50885"/>
    </source>
</evidence>
<keyword evidence="15" id="KW-1185">Reference proteome</keyword>
<evidence type="ECO:0000256" key="2">
    <source>
        <dbReference type="ARBA" id="ARBA00022475"/>
    </source>
</evidence>
<dbReference type="InterPro" id="IPR004089">
    <property type="entry name" value="MCPsignal_dom"/>
</dbReference>
<evidence type="ECO:0000256" key="10">
    <source>
        <dbReference type="SAM" id="Coils"/>
    </source>
</evidence>
<reference evidence="14 15" key="1">
    <citation type="submission" date="2019-10" db="EMBL/GenBank/DDBJ databases">
        <title>Alkaliphilus serpentinus sp. nov. and Alkaliphilus pronyensis sp. nov., two novel anaerobic alkaliphilic species isolated from the serpentinized-hosted hydrothermal field of the Prony Bay (New Caledonia).</title>
        <authorList>
            <person name="Postec A."/>
        </authorList>
    </citation>
    <scope>NUCLEOTIDE SEQUENCE [LARGE SCALE GENOMIC DNA]</scope>
    <source>
        <strain evidence="14 15">LacT</strain>
    </source>
</reference>
<dbReference type="OrthoDB" id="597657at2"/>
<feature type="coiled-coil region" evidence="10">
    <location>
        <begin position="613"/>
        <end position="647"/>
    </location>
</feature>
<evidence type="ECO:0000256" key="8">
    <source>
        <dbReference type="ARBA" id="ARBA00029447"/>
    </source>
</evidence>
<sequence length="692" mass="75493">MKNLRMSKKLIVMFVVTGLIPMLVLSFFLQGRTAEEISNGILSENSLYFALKGEEISNYYSQRAEDGLVLSSVPDVYEGLGIVAEQGLQSIEWKKHALSLNKLLNTSVKEYGFLDIYVTDQKGNVIIASEYKFSLEGKNLSENEYIQKGLSGVQNWSPISYSEYIKDNTITLSTPVYENGKSGTVVGTLNILLHQDVMDQIVHTGIERVGESGNSYLINEEGLLLTNTKQGDYVENAALEIVIDTEATKMLSDALIKQDYEFEFTDTYINYSGNKVLGSAGIVKMGDTYAALIIEVDETEALSTLDNMKNIIFIMVGIAGVLGLLSAIYFATTISKPIKAVVEQSKVIANLDISNDIPEKLVNRKDEIGDLSKALKSIVGSLKVIVSEIRVSSEQVAASSEELTATTQQSSMATEEVARTVEEIARGASDQARNTEEGSLKAVQLGETIEKDQSYIKNLTKSSQRVSDVVSEGLIEIENLTRISEESNRETKKVHDGIIKTNESANKIGEASSVIASIAEQTNLLALNAAIEAARAGEAGRGFAVVAEEIRKLAEQSTSSTQTIDEVVQELQSNSNAAVNIMEKVAVILNKQTESVNVSKTKYLTISEAIMEAQRAVEDLNMSGKEMEKVKEEILDTLQNLAAIAEENSASTQEVSASMEEQAAAIEEISSSSETLSELAQNMQSIIMKFKI</sequence>
<evidence type="ECO:0000256" key="9">
    <source>
        <dbReference type="PROSITE-ProRule" id="PRU00284"/>
    </source>
</evidence>
<dbReference type="InterPro" id="IPR003660">
    <property type="entry name" value="HAMP_dom"/>
</dbReference>
<feature type="domain" description="Methyl-accepting transducer" evidence="12">
    <location>
        <begin position="406"/>
        <end position="663"/>
    </location>
</feature>
<organism evidence="14 15">
    <name type="scientific">Alkaliphilus serpentinus</name>
    <dbReference type="NCBI Taxonomy" id="1482731"/>
    <lineage>
        <taxon>Bacteria</taxon>
        <taxon>Bacillati</taxon>
        <taxon>Bacillota</taxon>
        <taxon>Clostridia</taxon>
        <taxon>Peptostreptococcales</taxon>
        <taxon>Natronincolaceae</taxon>
        <taxon>Alkaliphilus</taxon>
    </lineage>
</organism>
<dbReference type="Gene3D" id="3.30.450.20">
    <property type="entry name" value="PAS domain"/>
    <property type="match status" value="1"/>
</dbReference>
<evidence type="ECO:0000256" key="7">
    <source>
        <dbReference type="ARBA" id="ARBA00023224"/>
    </source>
</evidence>
<dbReference type="SMART" id="SM00304">
    <property type="entry name" value="HAMP"/>
    <property type="match status" value="1"/>
</dbReference>
<keyword evidence="2" id="KW-1003">Cell membrane</keyword>
<dbReference type="PROSITE" id="PS50111">
    <property type="entry name" value="CHEMOTAXIS_TRANSDUC_2"/>
    <property type="match status" value="1"/>
</dbReference>
<keyword evidence="7 9" id="KW-0807">Transducer</keyword>
<evidence type="ECO:0000256" key="1">
    <source>
        <dbReference type="ARBA" id="ARBA00004651"/>
    </source>
</evidence>
<dbReference type="Gene3D" id="1.10.287.950">
    <property type="entry name" value="Methyl-accepting chemotaxis protein"/>
    <property type="match status" value="1"/>
</dbReference>
<evidence type="ECO:0000256" key="5">
    <source>
        <dbReference type="ARBA" id="ARBA00022989"/>
    </source>
</evidence>
<dbReference type="GO" id="GO:0006935">
    <property type="term" value="P:chemotaxis"/>
    <property type="evidence" value="ECO:0007669"/>
    <property type="project" value="UniProtKB-KW"/>
</dbReference>
<dbReference type="Proteomes" id="UP000465601">
    <property type="component" value="Unassembled WGS sequence"/>
</dbReference>
<dbReference type="Pfam" id="PF02743">
    <property type="entry name" value="dCache_1"/>
    <property type="match status" value="1"/>
</dbReference>
<dbReference type="GO" id="GO:0005886">
    <property type="term" value="C:plasma membrane"/>
    <property type="evidence" value="ECO:0007669"/>
    <property type="project" value="UniProtKB-SubCell"/>
</dbReference>
<dbReference type="SUPFAM" id="SSF58104">
    <property type="entry name" value="Methyl-accepting chemotaxis protein (MCP) signaling domain"/>
    <property type="match status" value="1"/>
</dbReference>
<feature type="domain" description="HAMP" evidence="13">
    <location>
        <begin position="332"/>
        <end position="387"/>
    </location>
</feature>
<comment type="caution">
    <text evidence="14">The sequence shown here is derived from an EMBL/GenBank/DDBJ whole genome shotgun (WGS) entry which is preliminary data.</text>
</comment>
<evidence type="ECO:0000256" key="11">
    <source>
        <dbReference type="SAM" id="Phobius"/>
    </source>
</evidence>